<accession>A0A3M7SJD9</accession>
<evidence type="ECO:0000313" key="1">
    <source>
        <dbReference type="EMBL" id="RNA35886.1"/>
    </source>
</evidence>
<name>A0A3M7SJD9_BRAPC</name>
<evidence type="ECO:0000313" key="2">
    <source>
        <dbReference type="Proteomes" id="UP000276133"/>
    </source>
</evidence>
<reference evidence="1 2" key="1">
    <citation type="journal article" date="2018" name="Sci. Rep.">
        <title>Genomic signatures of local adaptation to the degree of environmental predictability in rotifers.</title>
        <authorList>
            <person name="Franch-Gras L."/>
            <person name="Hahn C."/>
            <person name="Garcia-Roger E.M."/>
            <person name="Carmona M.J."/>
            <person name="Serra M."/>
            <person name="Gomez A."/>
        </authorList>
    </citation>
    <scope>NUCLEOTIDE SEQUENCE [LARGE SCALE GENOMIC DNA]</scope>
    <source>
        <strain evidence="1">HYR1</strain>
    </source>
</reference>
<dbReference type="Proteomes" id="UP000276133">
    <property type="component" value="Unassembled WGS sequence"/>
</dbReference>
<dbReference type="AlphaFoldDB" id="A0A3M7SJD9"/>
<gene>
    <name evidence="1" type="ORF">BpHYR1_003102</name>
</gene>
<dbReference type="EMBL" id="REGN01001277">
    <property type="protein sequence ID" value="RNA35886.1"/>
    <property type="molecule type" value="Genomic_DNA"/>
</dbReference>
<organism evidence="1 2">
    <name type="scientific">Brachionus plicatilis</name>
    <name type="common">Marine rotifer</name>
    <name type="synonym">Brachionus muelleri</name>
    <dbReference type="NCBI Taxonomy" id="10195"/>
    <lineage>
        <taxon>Eukaryota</taxon>
        <taxon>Metazoa</taxon>
        <taxon>Spiralia</taxon>
        <taxon>Gnathifera</taxon>
        <taxon>Rotifera</taxon>
        <taxon>Eurotatoria</taxon>
        <taxon>Monogononta</taxon>
        <taxon>Pseudotrocha</taxon>
        <taxon>Ploima</taxon>
        <taxon>Brachionidae</taxon>
        <taxon>Brachionus</taxon>
    </lineage>
</organism>
<keyword evidence="2" id="KW-1185">Reference proteome</keyword>
<comment type="caution">
    <text evidence="1">The sequence shown here is derived from an EMBL/GenBank/DDBJ whole genome shotgun (WGS) entry which is preliminary data.</text>
</comment>
<sequence>MTMINYAELFKSHKSQSHQRLFFSKIYGLPKKIKKKKNVPLNSTPNRSNIDRNIFLLQTSPPLFFFCRYSGDVKSSTLTKTDLEVTHKVYSFCGDGEEEVILAYHLDKSPMPISTSLHLLTNRSKPI</sequence>
<proteinExistence type="predicted"/>
<protein>
    <submittedName>
        <fullName evidence="1">Uncharacterized protein</fullName>
    </submittedName>
</protein>